<keyword evidence="5 10" id="KW-0732">Signal</keyword>
<keyword evidence="7" id="KW-0186">Copper</keyword>
<feature type="transmembrane region" description="Helical" evidence="9">
    <location>
        <begin position="208"/>
        <end position="229"/>
    </location>
</feature>
<dbReference type="GO" id="GO:0005886">
    <property type="term" value="C:plasma membrane"/>
    <property type="evidence" value="ECO:0007669"/>
    <property type="project" value="UniProtKB-SubCell"/>
</dbReference>
<dbReference type="AlphaFoldDB" id="A0A1C7P190"/>
<feature type="chain" id="PRO_5008890129" description="Copper resistance protein CopC" evidence="10">
    <location>
        <begin position="19"/>
        <end position="532"/>
    </location>
</feature>
<organism evidence="13 14">
    <name type="scientific">Pararhizobium polonicum</name>
    <dbReference type="NCBI Taxonomy" id="1612624"/>
    <lineage>
        <taxon>Bacteria</taxon>
        <taxon>Pseudomonadati</taxon>
        <taxon>Pseudomonadota</taxon>
        <taxon>Alphaproteobacteria</taxon>
        <taxon>Hyphomicrobiales</taxon>
        <taxon>Rhizobiaceae</taxon>
        <taxon>Rhizobium/Agrobacterium group</taxon>
        <taxon>Pararhizobium</taxon>
    </lineage>
</organism>
<feature type="transmembrane region" description="Helical" evidence="9">
    <location>
        <begin position="306"/>
        <end position="330"/>
    </location>
</feature>
<name>A0A1C7P190_9HYPH</name>
<keyword evidence="4" id="KW-0479">Metal-binding</keyword>
<evidence type="ECO:0000256" key="4">
    <source>
        <dbReference type="ARBA" id="ARBA00022723"/>
    </source>
</evidence>
<dbReference type="SUPFAM" id="SSF81296">
    <property type="entry name" value="E set domains"/>
    <property type="match status" value="1"/>
</dbReference>
<evidence type="ECO:0000256" key="8">
    <source>
        <dbReference type="ARBA" id="ARBA00023136"/>
    </source>
</evidence>
<dbReference type="Pfam" id="PF05425">
    <property type="entry name" value="CopD"/>
    <property type="match status" value="1"/>
</dbReference>
<dbReference type="PANTHER" id="PTHR34820:SF4">
    <property type="entry name" value="INNER MEMBRANE PROTEIN YEBZ"/>
    <property type="match status" value="1"/>
</dbReference>
<feature type="signal peptide" evidence="10">
    <location>
        <begin position="1"/>
        <end position="18"/>
    </location>
</feature>
<keyword evidence="8 9" id="KW-0472">Membrane</keyword>
<dbReference type="EMBL" id="LGLV01000009">
    <property type="protein sequence ID" value="OBZ94736.1"/>
    <property type="molecule type" value="Genomic_DNA"/>
</dbReference>
<evidence type="ECO:0000256" key="6">
    <source>
        <dbReference type="ARBA" id="ARBA00022989"/>
    </source>
</evidence>
<feature type="domain" description="CopC" evidence="11">
    <location>
        <begin position="19"/>
        <end position="110"/>
    </location>
</feature>
<evidence type="ECO:0000313" key="14">
    <source>
        <dbReference type="Proteomes" id="UP000093111"/>
    </source>
</evidence>
<evidence type="ECO:0000256" key="1">
    <source>
        <dbReference type="ARBA" id="ARBA00004651"/>
    </source>
</evidence>
<feature type="transmembrane region" description="Helical" evidence="9">
    <location>
        <begin position="342"/>
        <end position="366"/>
    </location>
</feature>
<accession>A0A1C7P190</accession>
<feature type="transmembrane region" description="Helical" evidence="9">
    <location>
        <begin position="167"/>
        <end position="188"/>
    </location>
</feature>
<evidence type="ECO:0000256" key="9">
    <source>
        <dbReference type="SAM" id="Phobius"/>
    </source>
</evidence>
<gene>
    <name evidence="13" type="ORF">ADU59_15960</name>
</gene>
<dbReference type="Gene3D" id="2.60.40.1220">
    <property type="match status" value="1"/>
</dbReference>
<keyword evidence="14" id="KW-1185">Reference proteome</keyword>
<reference evidence="13 14" key="1">
    <citation type="journal article" date="2016" name="Syst. Appl. Microbiol.">
        <title>Pararhizobium polonicum sp. nov. isolated from tumors on stone fruit rootstocks.</title>
        <authorList>
            <person name="Pulawska J."/>
            <person name="Kuzmanovic N."/>
            <person name="Willems A."/>
            <person name="Pothier J.F."/>
        </authorList>
    </citation>
    <scope>NUCLEOTIDE SEQUENCE [LARGE SCALE GENOMIC DNA]</scope>
    <source>
        <strain evidence="13 14">F5.1</strain>
    </source>
</reference>
<dbReference type="STRING" id="1612624.ADU59_15960"/>
<protein>
    <recommendedName>
        <fullName evidence="15">Copper resistance protein CopC</fullName>
    </recommendedName>
</protein>
<keyword evidence="6 9" id="KW-1133">Transmembrane helix</keyword>
<sequence>MICIAVFLSALGANSAFAHANLIASEPADGSVSDVPPRTVTLRFSEPVRPLVARLIHPGGHTDVLKDIGEKGDAIILTLPGGLESGTHILSWRVTSSDGHPIGGGLVFSVGAPSAVALHTEEQVDLAVRAGLWASRLVLMLGLVFGVGGTAFSILIARQPVVRGGGLASGLLFAGLLATPVLIAFQGLDALGEPVSALVRPDIWSAGLFATTFGRVALLGATALVLAYAARQTGAATRTGIILASLALLTVGLAIASAGHAATAPPILLMRPTLFLHAVTATLWIGALLPLAVLFRQTSPDSLLALTRFSTVIPLIVGILILSGLALAIVQVRSVPALWTSGYGRVLLAKLVLVAALLAAAAVNRCRLTKPVLAGNETAARHLRRSILAEVVLGSLIIAVLGLWRFTPPPRTLVAAPAAVHEIQTRKDGLSAVLSIHPPVTGPVSIEVRDLLLDGKPLEPISVSIDLDKPSYGIGPFSKQASKIDPQRYRAEGFVLPLDGFWVVRVTVLVSDFRSVTLTDVFDVAKASPASK</sequence>
<keyword evidence="2" id="KW-1003">Cell membrane</keyword>
<evidence type="ECO:0000256" key="5">
    <source>
        <dbReference type="ARBA" id="ARBA00022729"/>
    </source>
</evidence>
<comment type="caution">
    <text evidence="13">The sequence shown here is derived from an EMBL/GenBank/DDBJ whole genome shotgun (WGS) entry which is preliminary data.</text>
</comment>
<dbReference type="PATRIC" id="fig|1612624.7.peg.5119"/>
<evidence type="ECO:0000256" key="2">
    <source>
        <dbReference type="ARBA" id="ARBA00022475"/>
    </source>
</evidence>
<feature type="transmembrane region" description="Helical" evidence="9">
    <location>
        <begin position="241"/>
        <end position="262"/>
    </location>
</feature>
<evidence type="ECO:0000256" key="3">
    <source>
        <dbReference type="ARBA" id="ARBA00022692"/>
    </source>
</evidence>
<feature type="transmembrane region" description="Helical" evidence="9">
    <location>
        <begin position="274"/>
        <end position="294"/>
    </location>
</feature>
<evidence type="ECO:0000256" key="10">
    <source>
        <dbReference type="SAM" id="SignalP"/>
    </source>
</evidence>
<comment type="subcellular location">
    <subcellularLocation>
        <location evidence="1">Cell membrane</location>
        <topology evidence="1">Multi-pass membrane protein</topology>
    </subcellularLocation>
</comment>
<dbReference type="Proteomes" id="UP000093111">
    <property type="component" value="Unassembled WGS sequence"/>
</dbReference>
<dbReference type="Pfam" id="PF04234">
    <property type="entry name" value="CopC"/>
    <property type="match status" value="1"/>
</dbReference>
<dbReference type="InterPro" id="IPR014755">
    <property type="entry name" value="Cu-Rt/internalin_Ig-like"/>
</dbReference>
<proteinExistence type="predicted"/>
<dbReference type="InterPro" id="IPR007348">
    <property type="entry name" value="CopC_dom"/>
</dbReference>
<feature type="transmembrane region" description="Helical" evidence="9">
    <location>
        <begin position="133"/>
        <end position="155"/>
    </location>
</feature>
<evidence type="ECO:0000259" key="12">
    <source>
        <dbReference type="Pfam" id="PF05425"/>
    </source>
</evidence>
<feature type="transmembrane region" description="Helical" evidence="9">
    <location>
        <begin position="387"/>
        <end position="406"/>
    </location>
</feature>
<keyword evidence="3 9" id="KW-0812">Transmembrane</keyword>
<evidence type="ECO:0000256" key="7">
    <source>
        <dbReference type="ARBA" id="ARBA00023008"/>
    </source>
</evidence>
<evidence type="ECO:0008006" key="15">
    <source>
        <dbReference type="Google" id="ProtNLM"/>
    </source>
</evidence>
<feature type="domain" description="Copper resistance protein D" evidence="12">
    <location>
        <begin position="305"/>
        <end position="403"/>
    </location>
</feature>
<dbReference type="GO" id="GO:0046688">
    <property type="term" value="P:response to copper ion"/>
    <property type="evidence" value="ECO:0007669"/>
    <property type="project" value="InterPro"/>
</dbReference>
<dbReference type="InterPro" id="IPR008457">
    <property type="entry name" value="Cu-R_CopD_dom"/>
</dbReference>
<dbReference type="InterPro" id="IPR014756">
    <property type="entry name" value="Ig_E-set"/>
</dbReference>
<dbReference type="GO" id="GO:0005507">
    <property type="term" value="F:copper ion binding"/>
    <property type="evidence" value="ECO:0007669"/>
    <property type="project" value="InterPro"/>
</dbReference>
<dbReference type="PANTHER" id="PTHR34820">
    <property type="entry name" value="INNER MEMBRANE PROTEIN YEBZ"/>
    <property type="match status" value="1"/>
</dbReference>
<dbReference type="InterPro" id="IPR032694">
    <property type="entry name" value="CopC/D"/>
</dbReference>
<evidence type="ECO:0000259" key="11">
    <source>
        <dbReference type="Pfam" id="PF04234"/>
    </source>
</evidence>
<dbReference type="GO" id="GO:0042597">
    <property type="term" value="C:periplasmic space"/>
    <property type="evidence" value="ECO:0007669"/>
    <property type="project" value="InterPro"/>
</dbReference>
<dbReference type="GO" id="GO:0006825">
    <property type="term" value="P:copper ion transport"/>
    <property type="evidence" value="ECO:0007669"/>
    <property type="project" value="InterPro"/>
</dbReference>
<evidence type="ECO:0000313" key="13">
    <source>
        <dbReference type="EMBL" id="OBZ94736.1"/>
    </source>
</evidence>